<comment type="similarity">
    <text evidence="3">Belongs to the ustYa family.</text>
</comment>
<dbReference type="GO" id="GO:0043386">
    <property type="term" value="P:mycotoxin biosynthetic process"/>
    <property type="evidence" value="ECO:0007669"/>
    <property type="project" value="InterPro"/>
</dbReference>
<dbReference type="RefSeq" id="XP_045258282.1">
    <property type="nucleotide sequence ID" value="XM_045415109.1"/>
</dbReference>
<dbReference type="AlphaFoldDB" id="A0A8H4C8I6"/>
<keyword evidence="5" id="KW-1185">Reference proteome</keyword>
<dbReference type="PANTHER" id="PTHR33365">
    <property type="entry name" value="YALI0B05434P"/>
    <property type="match status" value="1"/>
</dbReference>
<reference evidence="4" key="1">
    <citation type="journal article" date="2020" name="Phytopathology">
        <title>Genome sequence and comparative analysis of Colletotrichum gloeosporioides isolated from Liriodendron leaves.</title>
        <authorList>
            <person name="Fu F.F."/>
            <person name="Hao Z."/>
            <person name="Wang P."/>
            <person name="Lu Y."/>
            <person name="Xue L.J."/>
            <person name="Wei G."/>
            <person name="Tian Y."/>
            <person name="Baishi H."/>
            <person name="Xu H."/>
            <person name="Shi J."/>
            <person name="Cheng T."/>
            <person name="Wang G."/>
            <person name="Yi Y."/>
            <person name="Chen J."/>
        </authorList>
    </citation>
    <scope>NUCLEOTIDE SEQUENCE</scope>
    <source>
        <strain evidence="4">Lc1</strain>
    </source>
</reference>
<dbReference type="EMBL" id="WVTB01000086">
    <property type="protein sequence ID" value="KAF3799122.1"/>
    <property type="molecule type" value="Genomic_DNA"/>
</dbReference>
<accession>A0A8H4C8I6</accession>
<reference evidence="4" key="2">
    <citation type="submission" date="2020-03" db="EMBL/GenBank/DDBJ databases">
        <authorList>
            <person name="Fu F.-F."/>
            <person name="Chen J."/>
        </authorList>
    </citation>
    <scope>NUCLEOTIDE SEQUENCE</scope>
    <source>
        <strain evidence="4">Lc1</strain>
    </source>
</reference>
<evidence type="ECO:0000313" key="4">
    <source>
        <dbReference type="EMBL" id="KAF3799122.1"/>
    </source>
</evidence>
<dbReference type="InterPro" id="IPR021765">
    <property type="entry name" value="UstYa-like"/>
</dbReference>
<comment type="pathway">
    <text evidence="1">Mycotoxin biosynthesis.</text>
</comment>
<evidence type="ECO:0000313" key="5">
    <source>
        <dbReference type="Proteomes" id="UP000613401"/>
    </source>
</evidence>
<keyword evidence="2" id="KW-0560">Oxidoreductase</keyword>
<sequence>MHFDGHDVFSVAVFHQLHCLNHLLKEFNNCSRAVTSHLVMHKPETETLQNVGHCFDYLRSSLMCCGDTAFEGQTRDTNKPGTLGESSLHMCNGYEKIRSWAQSHRVSIQDGFGNERVKEATEALHAQAHKISARKEFSDNQM</sequence>
<dbReference type="PANTHER" id="PTHR33365:SF11">
    <property type="entry name" value="TAT PATHWAY SIGNAL SEQUENCE"/>
    <property type="match status" value="1"/>
</dbReference>
<dbReference type="Proteomes" id="UP000613401">
    <property type="component" value="Unassembled WGS sequence"/>
</dbReference>
<name>A0A8H4C8I6_COLGL</name>
<dbReference type="GO" id="GO:0016491">
    <property type="term" value="F:oxidoreductase activity"/>
    <property type="evidence" value="ECO:0007669"/>
    <property type="project" value="UniProtKB-KW"/>
</dbReference>
<dbReference type="GeneID" id="69022408"/>
<gene>
    <name evidence="4" type="ORF">GCG54_00015303</name>
</gene>
<evidence type="ECO:0000256" key="2">
    <source>
        <dbReference type="ARBA" id="ARBA00023002"/>
    </source>
</evidence>
<protein>
    <submittedName>
        <fullName evidence="4">Uncharacterized protein</fullName>
    </submittedName>
</protein>
<evidence type="ECO:0000256" key="3">
    <source>
        <dbReference type="ARBA" id="ARBA00035112"/>
    </source>
</evidence>
<proteinExistence type="inferred from homology"/>
<organism evidence="4 5">
    <name type="scientific">Colletotrichum gloeosporioides</name>
    <name type="common">Anthracnose fungus</name>
    <name type="synonym">Glomerella cingulata</name>
    <dbReference type="NCBI Taxonomy" id="474922"/>
    <lineage>
        <taxon>Eukaryota</taxon>
        <taxon>Fungi</taxon>
        <taxon>Dikarya</taxon>
        <taxon>Ascomycota</taxon>
        <taxon>Pezizomycotina</taxon>
        <taxon>Sordariomycetes</taxon>
        <taxon>Hypocreomycetidae</taxon>
        <taxon>Glomerellales</taxon>
        <taxon>Glomerellaceae</taxon>
        <taxon>Colletotrichum</taxon>
        <taxon>Colletotrichum gloeosporioides species complex</taxon>
    </lineage>
</organism>
<dbReference type="Pfam" id="PF11807">
    <property type="entry name" value="UstYa"/>
    <property type="match status" value="1"/>
</dbReference>
<comment type="caution">
    <text evidence="4">The sequence shown here is derived from an EMBL/GenBank/DDBJ whole genome shotgun (WGS) entry which is preliminary data.</text>
</comment>
<evidence type="ECO:0000256" key="1">
    <source>
        <dbReference type="ARBA" id="ARBA00004685"/>
    </source>
</evidence>